<evidence type="ECO:0000256" key="5">
    <source>
        <dbReference type="ARBA" id="ARBA00023136"/>
    </source>
</evidence>
<dbReference type="PANTHER" id="PTHR10283:SF63">
    <property type="entry name" value="SOLUTE CARRIER FAMILY 13 MEMBER 4"/>
    <property type="match status" value="1"/>
</dbReference>
<feature type="transmembrane region" description="Helical" evidence="8">
    <location>
        <begin position="342"/>
        <end position="363"/>
    </location>
</feature>
<dbReference type="Proteomes" id="UP000007635">
    <property type="component" value="Chromosome IV"/>
</dbReference>
<evidence type="ECO:0000256" key="6">
    <source>
        <dbReference type="ARBA" id="ARBA00023201"/>
    </source>
</evidence>
<proteinExistence type="inferred from homology"/>
<dbReference type="GO" id="GO:0015370">
    <property type="term" value="F:solute:sodium symporter activity"/>
    <property type="evidence" value="ECO:0007669"/>
    <property type="project" value="UniProtKB-ARBA"/>
</dbReference>
<protein>
    <recommendedName>
        <fullName evidence="11">Solute carrier family 13 member 4</fullName>
    </recommendedName>
</protein>
<evidence type="ECO:0000256" key="4">
    <source>
        <dbReference type="ARBA" id="ARBA00022989"/>
    </source>
</evidence>
<reference evidence="9 10" key="1">
    <citation type="journal article" date="2021" name="G3 (Bethesda)">
        <title>Improved contiguity of the threespine stickleback genome using long-read sequencing.</title>
        <authorList>
            <person name="Nath S."/>
            <person name="Shaw D.E."/>
            <person name="White M.A."/>
        </authorList>
    </citation>
    <scope>NUCLEOTIDE SEQUENCE [LARGE SCALE GENOMIC DNA]</scope>
    <source>
        <strain evidence="9 10">Lake Benthic</strain>
    </source>
</reference>
<feature type="transmembrane region" description="Helical" evidence="8">
    <location>
        <begin position="127"/>
        <end position="146"/>
    </location>
</feature>
<feature type="transmembrane region" description="Helical" evidence="8">
    <location>
        <begin position="562"/>
        <end position="583"/>
    </location>
</feature>
<comment type="similarity">
    <text evidence="2">Belongs to the SLC13A/DASS transporter (TC 2.A.47) family. NADC subfamily.</text>
</comment>
<dbReference type="AlphaFoldDB" id="A0AAQ4PF01"/>
<dbReference type="Pfam" id="PF00939">
    <property type="entry name" value="Na_sulph_symp"/>
    <property type="match status" value="1"/>
</dbReference>
<name>A0AAQ4PF01_GASAC</name>
<dbReference type="PANTHER" id="PTHR10283">
    <property type="entry name" value="SOLUTE CARRIER FAMILY 13 MEMBER"/>
    <property type="match status" value="1"/>
</dbReference>
<dbReference type="GeneTree" id="ENSGT01030000234550"/>
<feature type="transmembrane region" description="Helical" evidence="8">
    <location>
        <begin position="383"/>
        <end position="402"/>
    </location>
</feature>
<reference evidence="9" key="3">
    <citation type="submission" date="2025-09" db="UniProtKB">
        <authorList>
            <consortium name="Ensembl"/>
        </authorList>
    </citation>
    <scope>IDENTIFICATION</scope>
</reference>
<evidence type="ECO:0000256" key="8">
    <source>
        <dbReference type="SAM" id="Phobius"/>
    </source>
</evidence>
<keyword evidence="6" id="KW-0406">Ion transport</keyword>
<evidence type="ECO:0000256" key="3">
    <source>
        <dbReference type="ARBA" id="ARBA00022692"/>
    </source>
</evidence>
<feature type="transmembrane region" description="Helical" evidence="8">
    <location>
        <begin position="286"/>
        <end position="313"/>
    </location>
</feature>
<keyword evidence="6" id="KW-0739">Sodium transport</keyword>
<feature type="transmembrane region" description="Helical" evidence="8">
    <location>
        <begin position="53"/>
        <end position="77"/>
    </location>
</feature>
<keyword evidence="5 8" id="KW-0472">Membrane</keyword>
<dbReference type="Ensembl" id="ENSGACT00000074480.1">
    <property type="protein sequence ID" value="ENSGACP00000037496.1"/>
    <property type="gene ID" value="ENSGACG00000019204.2"/>
</dbReference>
<evidence type="ECO:0000256" key="1">
    <source>
        <dbReference type="ARBA" id="ARBA00004141"/>
    </source>
</evidence>
<organism evidence="9 10">
    <name type="scientific">Gasterosteus aculeatus aculeatus</name>
    <name type="common">three-spined stickleback</name>
    <dbReference type="NCBI Taxonomy" id="481459"/>
    <lineage>
        <taxon>Eukaryota</taxon>
        <taxon>Metazoa</taxon>
        <taxon>Chordata</taxon>
        <taxon>Craniata</taxon>
        <taxon>Vertebrata</taxon>
        <taxon>Euteleostomi</taxon>
        <taxon>Actinopterygii</taxon>
        <taxon>Neopterygii</taxon>
        <taxon>Teleostei</taxon>
        <taxon>Neoteleostei</taxon>
        <taxon>Acanthomorphata</taxon>
        <taxon>Eupercaria</taxon>
        <taxon>Perciformes</taxon>
        <taxon>Cottioidei</taxon>
        <taxon>Gasterosteales</taxon>
        <taxon>Gasterosteidae</taxon>
        <taxon>Gasterosteus</taxon>
    </lineage>
</organism>
<dbReference type="InterPro" id="IPR001898">
    <property type="entry name" value="SLC13A/DASS"/>
</dbReference>
<keyword evidence="4 8" id="KW-1133">Transmembrane helix</keyword>
<evidence type="ECO:0000256" key="7">
    <source>
        <dbReference type="SAM" id="MobiDB-lite"/>
    </source>
</evidence>
<keyword evidence="6" id="KW-0915">Sodium</keyword>
<dbReference type="CDD" id="cd01115">
    <property type="entry name" value="SLC13_permease"/>
    <property type="match status" value="1"/>
</dbReference>
<feature type="region of interest" description="Disordered" evidence="7">
    <location>
        <begin position="405"/>
        <end position="424"/>
    </location>
</feature>
<feature type="transmembrane region" description="Helical" evidence="8">
    <location>
        <begin position="245"/>
        <end position="266"/>
    </location>
</feature>
<evidence type="ECO:0000256" key="2">
    <source>
        <dbReference type="ARBA" id="ARBA00006772"/>
    </source>
</evidence>
<evidence type="ECO:0000313" key="10">
    <source>
        <dbReference type="Proteomes" id="UP000007635"/>
    </source>
</evidence>
<keyword evidence="3 8" id="KW-0812">Transmembrane</keyword>
<evidence type="ECO:0000313" key="9">
    <source>
        <dbReference type="Ensembl" id="ENSGACP00000037496.1"/>
    </source>
</evidence>
<dbReference type="GO" id="GO:0005886">
    <property type="term" value="C:plasma membrane"/>
    <property type="evidence" value="ECO:0007669"/>
    <property type="project" value="TreeGrafter"/>
</dbReference>
<comment type="subcellular location">
    <subcellularLocation>
        <location evidence="1">Membrane</location>
        <topology evidence="1">Multi-pass membrane protein</topology>
    </subcellularLocation>
</comment>
<keyword evidence="6" id="KW-0813">Transport</keyword>
<feature type="transmembrane region" description="Helical" evidence="8">
    <location>
        <begin position="444"/>
        <end position="468"/>
    </location>
</feature>
<sequence length="604" mass="66838">MRLEAAARMDVFRKLWTARKLILVVFIPLSLLPLPLIHPTSEACCAYVLMVTAVYWVSEAVPLGAAALVPAFLYPLFGVLKSSEVAAEYCKDTTLLLMGVICLAASIEKWNLHKRIALRMVMIAGAKPGMLVLGFMCCTVFLSMWLSNTSTTAMVMPIAEAVLQQLICTGLADGPADSETTEAPEEDSDKEENFDKNKLELLYRNDRYVCLTIEIPNVKRVKARRDSQYPTKQDHMICKCLSLSITYAATIGGLITITGTSTNLIFAEQFNTRYPGAKVINFGTWFIFSFPIAIIMLVLTWLWLHFLFLGCNFRETCSWSKKRKTRREMLSEKRIQEEYAKLGPISYPEVVTGVFFILMTLLWFTREPGFVPGWTSLFEKKGYRTDATVSVLLGFLLFLIPARRPFSSSSSSSSYRAPDDNSESDPLAPMITWKDFQRLMPWEIVILVGGGYALAAGCKVSGLSMWIGRQLEPMSGLPPWAVTLLACLLVSAVTEFASNPATLTVFLPILSALSETLRINPLHTLIPSTMCVSFGVMLPVGNPPNAIVFSYGHVKISDMVKAGFGVNLIGVAVVMLAITTWGAPLFNLNEFPAWAVARNVTGSL</sequence>
<accession>A0AAQ4PF01</accession>
<keyword evidence="10" id="KW-1185">Reference proteome</keyword>
<feature type="transmembrane region" description="Helical" evidence="8">
    <location>
        <begin position="89"/>
        <end position="107"/>
    </location>
</feature>
<reference evidence="9" key="2">
    <citation type="submission" date="2025-08" db="UniProtKB">
        <authorList>
            <consortium name="Ensembl"/>
        </authorList>
    </citation>
    <scope>IDENTIFICATION</scope>
</reference>
<evidence type="ECO:0008006" key="11">
    <source>
        <dbReference type="Google" id="ProtNLM"/>
    </source>
</evidence>
<feature type="transmembrane region" description="Helical" evidence="8">
    <location>
        <begin position="480"/>
        <end position="510"/>
    </location>
</feature>